<sequence length="228" mass="24021">MKLPTMPALPALPFLAAFPLLLAACSSGPQVPDWKMNAQSALERSTGAYMAGRDLVEQNEFAHARDDIAATGKVDLVIRAELIRCAARTAALVFDDCTGFAALRADATPADIAYADYLAGRAQPSDAALLPEPQRAVLAAPSDTAAAAAVKGIADPLSQLVAAGALFKANRATPELVAQAIATSSDQGWRRPLLAWLNVQALRADKAGDPTEAERIRRRIALVEGQPR</sequence>
<keyword evidence="1" id="KW-0732">Signal</keyword>
<accession>A0AA87XUT3</accession>
<name>A0AA87XUT3_9BURK</name>
<dbReference type="AlphaFoldDB" id="A0AA87XUT3"/>
<dbReference type="RefSeq" id="WP_229420733.1">
    <property type="nucleotide sequence ID" value="NZ_BMWV01000002.1"/>
</dbReference>
<proteinExistence type="predicted"/>
<feature type="chain" id="PRO_5041634720" description="DUF4398 domain-containing protein" evidence="1">
    <location>
        <begin position="24"/>
        <end position="228"/>
    </location>
</feature>
<dbReference type="Proteomes" id="UP000628442">
    <property type="component" value="Unassembled WGS sequence"/>
</dbReference>
<dbReference type="EMBL" id="BMWV01000002">
    <property type="protein sequence ID" value="GGY31671.1"/>
    <property type="molecule type" value="Genomic_DNA"/>
</dbReference>
<evidence type="ECO:0008006" key="4">
    <source>
        <dbReference type="Google" id="ProtNLM"/>
    </source>
</evidence>
<reference evidence="2" key="1">
    <citation type="journal article" date="2014" name="Int. J. Syst. Evol. Microbiol.">
        <title>Complete genome sequence of Corynebacterium casei LMG S-19264T (=DSM 44701T), isolated from a smear-ripened cheese.</title>
        <authorList>
            <consortium name="US DOE Joint Genome Institute (JGI-PGF)"/>
            <person name="Walter F."/>
            <person name="Albersmeier A."/>
            <person name="Kalinowski J."/>
            <person name="Ruckert C."/>
        </authorList>
    </citation>
    <scope>NUCLEOTIDE SEQUENCE</scope>
    <source>
        <strain evidence="2">KCTC 12343</strain>
    </source>
</reference>
<dbReference type="PROSITE" id="PS51257">
    <property type="entry name" value="PROKAR_LIPOPROTEIN"/>
    <property type="match status" value="1"/>
</dbReference>
<gene>
    <name evidence="2" type="ORF">GCM10007387_12190</name>
</gene>
<organism evidence="2 3">
    <name type="scientific">Pseudoduganella albidiflava</name>
    <dbReference type="NCBI Taxonomy" id="321983"/>
    <lineage>
        <taxon>Bacteria</taxon>
        <taxon>Pseudomonadati</taxon>
        <taxon>Pseudomonadota</taxon>
        <taxon>Betaproteobacteria</taxon>
        <taxon>Burkholderiales</taxon>
        <taxon>Oxalobacteraceae</taxon>
        <taxon>Telluria group</taxon>
        <taxon>Pseudoduganella</taxon>
    </lineage>
</organism>
<evidence type="ECO:0000313" key="3">
    <source>
        <dbReference type="Proteomes" id="UP000628442"/>
    </source>
</evidence>
<evidence type="ECO:0000313" key="2">
    <source>
        <dbReference type="EMBL" id="GGY31671.1"/>
    </source>
</evidence>
<evidence type="ECO:0000256" key="1">
    <source>
        <dbReference type="SAM" id="SignalP"/>
    </source>
</evidence>
<reference evidence="2" key="2">
    <citation type="submission" date="2022-12" db="EMBL/GenBank/DDBJ databases">
        <authorList>
            <person name="Sun Q."/>
            <person name="Kim S."/>
        </authorList>
    </citation>
    <scope>NUCLEOTIDE SEQUENCE</scope>
    <source>
        <strain evidence="2">KCTC 12343</strain>
    </source>
</reference>
<protein>
    <recommendedName>
        <fullName evidence="4">DUF4398 domain-containing protein</fullName>
    </recommendedName>
</protein>
<feature type="signal peptide" evidence="1">
    <location>
        <begin position="1"/>
        <end position="23"/>
    </location>
</feature>
<comment type="caution">
    <text evidence="2">The sequence shown here is derived from an EMBL/GenBank/DDBJ whole genome shotgun (WGS) entry which is preliminary data.</text>
</comment>